<proteinExistence type="predicted"/>
<evidence type="ECO:0000313" key="5">
    <source>
        <dbReference type="Proteomes" id="UP000288804"/>
    </source>
</evidence>
<feature type="domain" description="HPt" evidence="3">
    <location>
        <begin position="1"/>
        <end position="85"/>
    </location>
</feature>
<accession>A0ABX5R4F5</accession>
<dbReference type="InterPro" id="IPR008207">
    <property type="entry name" value="Sig_transdc_His_kin_Hpt_dom"/>
</dbReference>
<dbReference type="RefSeq" id="WP_129198408.1">
    <property type="nucleotide sequence ID" value="NZ_CABHXI010000094.1"/>
</dbReference>
<evidence type="ECO:0000256" key="1">
    <source>
        <dbReference type="ARBA" id="ARBA00023012"/>
    </source>
</evidence>
<sequence>MTNPTFSARFRASIRDYLANIEEAMEKGDLAAAQKIGHKMLGLCQLFGTPEQVALCEALENAHSLSCLQQTLPQFYALVDNDDNK</sequence>
<protein>
    <submittedName>
        <fullName evidence="4">Hpt domain-containing protein</fullName>
    </submittedName>
</protein>
<gene>
    <name evidence="4" type="ORF">D5F51_18785</name>
</gene>
<evidence type="ECO:0000259" key="3">
    <source>
        <dbReference type="PROSITE" id="PS50894"/>
    </source>
</evidence>
<reference evidence="5" key="1">
    <citation type="submission" date="2018-09" db="EMBL/GenBank/DDBJ databases">
        <title>Yersinia hibernicus sp. nov.</title>
        <authorList>
            <person name="Nguyen S.V."/>
            <person name="Mundanda D.M."/>
            <person name="Anes J."/>
            <person name="Fanning S."/>
        </authorList>
    </citation>
    <scope>NUCLEOTIDE SEQUENCE [LARGE SCALE GENOMIC DNA]</scope>
    <source>
        <strain evidence="5">CFS1934</strain>
    </source>
</reference>
<dbReference type="Pfam" id="PF01627">
    <property type="entry name" value="Hpt"/>
    <property type="match status" value="1"/>
</dbReference>
<dbReference type="InterPro" id="IPR036641">
    <property type="entry name" value="HPT_dom_sf"/>
</dbReference>
<name>A0ABX5R4F5_9GAMM</name>
<dbReference type="EMBL" id="CP032487">
    <property type="protein sequence ID" value="QAX80393.1"/>
    <property type="molecule type" value="Genomic_DNA"/>
</dbReference>
<feature type="modified residue" description="Phosphohistidine" evidence="2">
    <location>
        <position position="38"/>
    </location>
</feature>
<dbReference type="Proteomes" id="UP000288804">
    <property type="component" value="Chromosome"/>
</dbReference>
<organism evidence="4 5">
    <name type="scientific">Yersinia hibernica</name>
    <dbReference type="NCBI Taxonomy" id="2339259"/>
    <lineage>
        <taxon>Bacteria</taxon>
        <taxon>Pseudomonadati</taxon>
        <taxon>Pseudomonadota</taxon>
        <taxon>Gammaproteobacteria</taxon>
        <taxon>Enterobacterales</taxon>
        <taxon>Yersiniaceae</taxon>
        <taxon>Yersinia</taxon>
    </lineage>
</organism>
<evidence type="ECO:0000313" key="4">
    <source>
        <dbReference type="EMBL" id="QAX80393.1"/>
    </source>
</evidence>
<dbReference type="Gene3D" id="1.20.120.160">
    <property type="entry name" value="HPT domain"/>
    <property type="match status" value="1"/>
</dbReference>
<dbReference type="PROSITE" id="PS50894">
    <property type="entry name" value="HPT"/>
    <property type="match status" value="1"/>
</dbReference>
<keyword evidence="1" id="KW-0902">Two-component regulatory system</keyword>
<dbReference type="SUPFAM" id="SSF47226">
    <property type="entry name" value="Histidine-containing phosphotransfer domain, HPT domain"/>
    <property type="match status" value="1"/>
</dbReference>
<keyword evidence="5" id="KW-1185">Reference proteome</keyword>
<evidence type="ECO:0000256" key="2">
    <source>
        <dbReference type="PROSITE-ProRule" id="PRU00110"/>
    </source>
</evidence>
<keyword evidence="2" id="KW-0597">Phosphoprotein</keyword>